<dbReference type="InterPro" id="IPR006497">
    <property type="entry name" value="Phage_lambda_VrpO_N"/>
</dbReference>
<dbReference type="GO" id="GO:0006260">
    <property type="term" value="P:DNA replication"/>
    <property type="evidence" value="ECO:0007669"/>
    <property type="project" value="InterPro"/>
</dbReference>
<organism evidence="4 5">
    <name type="scientific">Haemophilus parainfluenzae</name>
    <dbReference type="NCBI Taxonomy" id="729"/>
    <lineage>
        <taxon>Bacteria</taxon>
        <taxon>Pseudomonadati</taxon>
        <taxon>Pseudomonadota</taxon>
        <taxon>Gammaproteobacteria</taxon>
        <taxon>Pasteurellales</taxon>
        <taxon>Pasteurellaceae</taxon>
        <taxon>Haemophilus</taxon>
    </lineage>
</organism>
<evidence type="ECO:0000313" key="4">
    <source>
        <dbReference type="EMBL" id="RDE90236.1"/>
    </source>
</evidence>
<evidence type="ECO:0008006" key="6">
    <source>
        <dbReference type="Google" id="ProtNLM"/>
    </source>
</evidence>
<gene>
    <name evidence="4" type="ORF">DPV87_07410</name>
</gene>
<feature type="compositionally biased region" description="Low complexity" evidence="1">
    <location>
        <begin position="147"/>
        <end position="157"/>
    </location>
</feature>
<evidence type="ECO:0000259" key="3">
    <source>
        <dbReference type="Pfam" id="PF09524"/>
    </source>
</evidence>
<feature type="domain" description="Bacteriophage lambda Replication protein O N-terminal" evidence="2">
    <location>
        <begin position="10"/>
        <end position="81"/>
    </location>
</feature>
<feature type="domain" description="Phage conserved hypothetical protein C-terminal" evidence="3">
    <location>
        <begin position="190"/>
        <end position="248"/>
    </location>
</feature>
<comment type="caution">
    <text evidence="4">The sequence shown here is derived from an EMBL/GenBank/DDBJ whole genome shotgun (WGS) entry which is preliminary data.</text>
</comment>
<evidence type="ECO:0000313" key="5">
    <source>
        <dbReference type="Proteomes" id="UP000253910"/>
    </source>
</evidence>
<feature type="region of interest" description="Disordered" evidence="1">
    <location>
        <begin position="102"/>
        <end position="159"/>
    </location>
</feature>
<dbReference type="InterPro" id="IPR011741">
    <property type="entry name" value="Phg_2220_C"/>
</dbReference>
<accession>A0A369YZB0</accession>
<dbReference type="EMBL" id="QEPW01000012">
    <property type="protein sequence ID" value="RDE90236.1"/>
    <property type="molecule type" value="Genomic_DNA"/>
</dbReference>
<dbReference type="InterPro" id="IPR036388">
    <property type="entry name" value="WH-like_DNA-bd_sf"/>
</dbReference>
<feature type="compositionally biased region" description="Polar residues" evidence="1">
    <location>
        <begin position="126"/>
        <end position="139"/>
    </location>
</feature>
<reference evidence="4 5" key="1">
    <citation type="submission" date="2018-05" db="EMBL/GenBank/DDBJ databases">
        <title>Draft Genome Sequences for a Diverse set of 7 Haemophilus Species.</title>
        <authorList>
            <person name="Nichols M."/>
            <person name="Topaz N."/>
            <person name="Wang X."/>
            <person name="Wang X."/>
            <person name="Boxrud D."/>
        </authorList>
    </citation>
    <scope>NUCLEOTIDE SEQUENCE [LARGE SCALE GENOMIC DNA]</scope>
    <source>
        <strain evidence="4 5">C2008001710</strain>
    </source>
</reference>
<dbReference type="AlphaFoldDB" id="A0A369YZB0"/>
<dbReference type="Gene3D" id="1.10.10.10">
    <property type="entry name" value="Winged helix-like DNA-binding domain superfamily/Winged helix DNA-binding domain"/>
    <property type="match status" value="1"/>
</dbReference>
<proteinExistence type="predicted"/>
<name>A0A369YZB0_HAEPA</name>
<dbReference type="Pfam" id="PF04492">
    <property type="entry name" value="Phage_rep_O"/>
    <property type="match status" value="1"/>
</dbReference>
<sequence>MSKFIPNSFQIPNAFVDEVMFALSGNAVKAYLLVARKTTGWQKESDFISIEQFKQFTGINRDKTIYEILKELEEVGLIRTVKTAGRTTEFYLVKDLPNVENKPVAKSATSGEKRHQLQKTPPVAKSATTPVAENATATSGEKRHPTKTNNKTNINTPPIVPPAEQVVLDYLNMALANLAEEQGERKPTGYKLTEKTKQAIGARLAEFDLGVCKRVVDYLVSKWGRDPKMVEYLRPSTIFRPTNFGEYVVGSERWDNKGRPEMRDGAWVMADGTMLKPKGSAPNPASKSTDWAKGRQIQIRNPQVAEKLRKMGMLK</sequence>
<dbReference type="RefSeq" id="WP_111315707.1">
    <property type="nucleotide sequence ID" value="NZ_QEPW01000012.1"/>
</dbReference>
<dbReference type="Pfam" id="PF09524">
    <property type="entry name" value="Phg_2220_C"/>
    <property type="match status" value="1"/>
</dbReference>
<evidence type="ECO:0000259" key="2">
    <source>
        <dbReference type="Pfam" id="PF04492"/>
    </source>
</evidence>
<evidence type="ECO:0000256" key="1">
    <source>
        <dbReference type="SAM" id="MobiDB-lite"/>
    </source>
</evidence>
<protein>
    <recommendedName>
        <fullName evidence="6">Replication protein</fullName>
    </recommendedName>
</protein>
<dbReference type="Proteomes" id="UP000253910">
    <property type="component" value="Unassembled WGS sequence"/>
</dbReference>